<sequence length="934" mass="102823">MSELIKMRVIKDLIDELACIDPISLELIGHKVIEMLENKTLVHHGINKDYKPVGYTVDTFSQDFTVVGEYSTTNGYFDDSSGRKKENRFDKIENDIAHAIGKAGATPPTKIYLVTTEEEPASFRGNFNKSKIAENDRKLVHFLDARELAKAIFKCSQENSLVADFFRHYLPDFSQNLDQYEYYGRVPSACAQHQTEQPFVDAVLSHFAAGAKVCVLHGLSGSGKTQAAIDFVHAELPQFGNYLWIAGADWPENTPLTAIKRSRGGAAINAAGLFNATQTLLIIDDLNRAVTIESFAELSKGFQLGGRVLVTSQLGSPGSEIHLQLPPMSMSTGFRILGESEDGASPTCKQFVEACRFCPLILSVTREIAKIDDLPRDELYSEVLQDPKTVHTNDGGNVMERILSRLSGINLEALRKIADSGCTTYDSQFLRSFIGANTRVSLQNLAILNRTAATATLSVHDLICRVLRSGNSSSHELASAVASYVDQKRGEMVPSVLRQIHLSSSQLQAAYAAGVESAEPGWVTYSLLQFDNPLKTALISKLHTSDLHSEMPITQLLCIIDAKEAFSYDLGIEERKTYYRTCANVYAKIATETGNPDIRAEMLHHQGKALRRCGEIDAALECFRQLLAERPEWHATYGQIAHLGSQKDANSEAKQQGEVAIRWLTNEVRQGLFAAPLRVSLATLSKLRSYPQVSAEIGADAAMVTQLGDLVALSALEGFDQFYEAFLSLTALFGYHHGETCLTIAEVYPDMLAIFPNTVDSRQWVNACEALANISIVANRSGSHTLAAKLESTMRAFADELSRDPDIRPYTARVLAKTFIAIGDYQGAIDVANNIDNNAKDHWLLYQQAKAELALDRFDQALATATCALKSAENDPKVKARISIYHDLLSQCLEGLGSLADALRSAETALESSDDGKYRQQLSARVLKLKLCQR</sequence>
<dbReference type="InterPro" id="IPR011990">
    <property type="entry name" value="TPR-like_helical_dom_sf"/>
</dbReference>
<dbReference type="Gene3D" id="3.40.50.300">
    <property type="entry name" value="P-loop containing nucleotide triphosphate hydrolases"/>
    <property type="match status" value="1"/>
</dbReference>
<dbReference type="PROSITE" id="PS50005">
    <property type="entry name" value="TPR"/>
    <property type="match status" value="1"/>
</dbReference>
<accession>A0A2V2BI82</accession>
<feature type="repeat" description="TPR" evidence="1">
    <location>
        <begin position="600"/>
        <end position="633"/>
    </location>
</feature>
<reference evidence="2 3" key="1">
    <citation type="submission" date="2018-05" db="EMBL/GenBank/DDBJ databases">
        <title>Genomic Encyclopedia of Type Strains, Phase IV (KMG-V): Genome sequencing to study the core and pangenomes of soil and plant-associated prokaryotes.</title>
        <authorList>
            <person name="Whitman W."/>
        </authorList>
    </citation>
    <scope>NUCLEOTIDE SEQUENCE [LARGE SCALE GENOMIC DNA]</scope>
    <source>
        <strain evidence="2 3">PNA 200-10</strain>
    </source>
</reference>
<evidence type="ECO:0000313" key="2">
    <source>
        <dbReference type="EMBL" id="PWK96190.1"/>
    </source>
</evidence>
<comment type="caution">
    <text evidence="2">The sequence shown here is derived from an EMBL/GenBank/DDBJ whole genome shotgun (WGS) entry which is preliminary data.</text>
</comment>
<dbReference type="AlphaFoldDB" id="A0A2V2BI82"/>
<dbReference type="EMBL" id="QGHF01000006">
    <property type="protein sequence ID" value="PWK96190.1"/>
    <property type="molecule type" value="Genomic_DNA"/>
</dbReference>
<proteinExistence type="predicted"/>
<dbReference type="InterPro" id="IPR027417">
    <property type="entry name" value="P-loop_NTPase"/>
</dbReference>
<organism evidence="2 3">
    <name type="scientific">Pantoea allii</name>
    <dbReference type="NCBI Taxonomy" id="574096"/>
    <lineage>
        <taxon>Bacteria</taxon>
        <taxon>Pseudomonadati</taxon>
        <taxon>Pseudomonadota</taxon>
        <taxon>Gammaproteobacteria</taxon>
        <taxon>Enterobacterales</taxon>
        <taxon>Erwiniaceae</taxon>
        <taxon>Pantoea</taxon>
    </lineage>
</organism>
<dbReference type="RefSeq" id="WP_109717513.1">
    <property type="nucleotide sequence ID" value="NZ_QGHF01000006.1"/>
</dbReference>
<evidence type="ECO:0000256" key="1">
    <source>
        <dbReference type="PROSITE-ProRule" id="PRU00339"/>
    </source>
</evidence>
<dbReference type="SUPFAM" id="SSF48452">
    <property type="entry name" value="TPR-like"/>
    <property type="match status" value="1"/>
</dbReference>
<name>A0A2V2BI82_9GAMM</name>
<protein>
    <submittedName>
        <fullName evidence="2">Uncharacterized protein</fullName>
    </submittedName>
</protein>
<dbReference type="Gene3D" id="1.25.40.10">
    <property type="entry name" value="Tetratricopeptide repeat domain"/>
    <property type="match status" value="1"/>
</dbReference>
<keyword evidence="1" id="KW-0802">TPR repeat</keyword>
<evidence type="ECO:0000313" key="3">
    <source>
        <dbReference type="Proteomes" id="UP000245981"/>
    </source>
</evidence>
<gene>
    <name evidence="2" type="ORF">C7431_106112</name>
</gene>
<dbReference type="InterPro" id="IPR019734">
    <property type="entry name" value="TPR_rpt"/>
</dbReference>
<dbReference type="OrthoDB" id="6835247at2"/>
<dbReference type="Proteomes" id="UP000245981">
    <property type="component" value="Unassembled WGS sequence"/>
</dbReference>
<dbReference type="SUPFAM" id="SSF52540">
    <property type="entry name" value="P-loop containing nucleoside triphosphate hydrolases"/>
    <property type="match status" value="1"/>
</dbReference>
<dbReference type="SMART" id="SM00028">
    <property type="entry name" value="TPR"/>
    <property type="match status" value="2"/>
</dbReference>